<proteinExistence type="predicted"/>
<dbReference type="RefSeq" id="WP_277731823.1">
    <property type="nucleotide sequence ID" value="NZ_CP120733.1"/>
</dbReference>
<evidence type="ECO:0000313" key="7">
    <source>
        <dbReference type="Proteomes" id="UP001222800"/>
    </source>
</evidence>
<feature type="active site" description="Nucleophile" evidence="4">
    <location>
        <position position="37"/>
    </location>
</feature>
<keyword evidence="7" id="KW-1185">Reference proteome</keyword>
<dbReference type="Pfam" id="PF01734">
    <property type="entry name" value="Patatin"/>
    <property type="match status" value="1"/>
</dbReference>
<dbReference type="PANTHER" id="PTHR14226">
    <property type="entry name" value="NEUROPATHY TARGET ESTERASE/SWISS CHEESE D.MELANOGASTER"/>
    <property type="match status" value="1"/>
</dbReference>
<evidence type="ECO:0000259" key="5">
    <source>
        <dbReference type="PROSITE" id="PS51635"/>
    </source>
</evidence>
<evidence type="ECO:0000256" key="2">
    <source>
        <dbReference type="ARBA" id="ARBA00022963"/>
    </source>
</evidence>
<dbReference type="EMBL" id="CP120733">
    <property type="protein sequence ID" value="WFD09869.1"/>
    <property type="molecule type" value="Genomic_DNA"/>
</dbReference>
<protein>
    <submittedName>
        <fullName evidence="6">Patatin-like phospholipase family protein</fullName>
    </submittedName>
</protein>
<dbReference type="InterPro" id="IPR016035">
    <property type="entry name" value="Acyl_Trfase/lysoPLipase"/>
</dbReference>
<evidence type="ECO:0000256" key="1">
    <source>
        <dbReference type="ARBA" id="ARBA00022801"/>
    </source>
</evidence>
<dbReference type="InterPro" id="IPR002641">
    <property type="entry name" value="PNPLA_dom"/>
</dbReference>
<reference evidence="6 7" key="1">
    <citation type="submission" date="2023-03" db="EMBL/GenBank/DDBJ databases">
        <title>Complete genome sequence of Tepidibacter sp. SWIR-1, isolated from a deep-sea hydrothermal vent.</title>
        <authorList>
            <person name="Li X."/>
        </authorList>
    </citation>
    <scope>NUCLEOTIDE SEQUENCE [LARGE SCALE GENOMIC DNA]</scope>
    <source>
        <strain evidence="6 7">SWIR-1</strain>
    </source>
</reference>
<dbReference type="Proteomes" id="UP001222800">
    <property type="component" value="Chromosome"/>
</dbReference>
<keyword evidence="2 4" id="KW-0442">Lipid degradation</keyword>
<evidence type="ECO:0000313" key="6">
    <source>
        <dbReference type="EMBL" id="WFD09869.1"/>
    </source>
</evidence>
<feature type="active site" description="Proton acceptor" evidence="4">
    <location>
        <position position="176"/>
    </location>
</feature>
<dbReference type="InterPro" id="IPR050301">
    <property type="entry name" value="NTE"/>
</dbReference>
<dbReference type="SUPFAM" id="SSF52151">
    <property type="entry name" value="FabD/lysophospholipase-like"/>
    <property type="match status" value="1"/>
</dbReference>
<feature type="short sequence motif" description="DGA/G" evidence="4">
    <location>
        <begin position="176"/>
        <end position="178"/>
    </location>
</feature>
<dbReference type="PANTHER" id="PTHR14226:SF57">
    <property type="entry name" value="BLR7027 PROTEIN"/>
    <property type="match status" value="1"/>
</dbReference>
<keyword evidence="1 4" id="KW-0378">Hydrolase</keyword>
<evidence type="ECO:0000256" key="4">
    <source>
        <dbReference type="PROSITE-ProRule" id="PRU01161"/>
    </source>
</evidence>
<sequence>MLGLCLPGGGAKGAFAAGVIYGLYEKGMKFDIVSGTSIGAINGYFIYTENVRKLKELWINIGGNELASQKICGKVVDNSQLINNLNNLDDGTGDNTDLYVNYVNVKDNKLREIVTNIKGYNKQLALSYIKNSSLLPCKINEEVSFEQLIRTFDSKEVFDTFKEDVLNGEYEGYNLDGGILNNNLLSPFIYKKVNKLFVIALKKGYIIPEYILEHYNKDDIVVIEPDTDMKPNDTLRFEKEFCEDLFYEGYEKATNGERNYWKCQKV</sequence>
<evidence type="ECO:0000256" key="3">
    <source>
        <dbReference type="ARBA" id="ARBA00023098"/>
    </source>
</evidence>
<feature type="short sequence motif" description="GXGXXG" evidence="4">
    <location>
        <begin position="8"/>
        <end position="13"/>
    </location>
</feature>
<feature type="domain" description="PNPLA" evidence="5">
    <location>
        <begin position="4"/>
        <end position="189"/>
    </location>
</feature>
<dbReference type="PROSITE" id="PS51635">
    <property type="entry name" value="PNPLA"/>
    <property type="match status" value="1"/>
</dbReference>
<organism evidence="6 7">
    <name type="scientific">Tepidibacter hydrothermalis</name>
    <dbReference type="NCBI Taxonomy" id="3036126"/>
    <lineage>
        <taxon>Bacteria</taxon>
        <taxon>Bacillati</taxon>
        <taxon>Bacillota</taxon>
        <taxon>Clostridia</taxon>
        <taxon>Peptostreptococcales</taxon>
        <taxon>Peptostreptococcaceae</taxon>
        <taxon>Tepidibacter</taxon>
    </lineage>
</organism>
<feature type="short sequence motif" description="GXSXG" evidence="4">
    <location>
        <begin position="35"/>
        <end position="39"/>
    </location>
</feature>
<keyword evidence="3 4" id="KW-0443">Lipid metabolism</keyword>
<accession>A0ABY8EDK8</accession>
<name>A0ABY8EDK8_9FIRM</name>
<dbReference type="Gene3D" id="3.40.1090.10">
    <property type="entry name" value="Cytosolic phospholipase A2 catalytic domain"/>
    <property type="match status" value="1"/>
</dbReference>
<gene>
    <name evidence="6" type="ORF">P4S50_15990</name>
</gene>